<keyword evidence="2" id="KW-0808">Transferase</keyword>
<dbReference type="EMBL" id="FNEV01000004">
    <property type="protein sequence ID" value="SDJ38103.1"/>
    <property type="molecule type" value="Genomic_DNA"/>
</dbReference>
<dbReference type="Gene3D" id="3.40.630.30">
    <property type="match status" value="1"/>
</dbReference>
<dbReference type="STRING" id="86666.SAMN04490247_1776"/>
<dbReference type="PANTHER" id="PTHR43792">
    <property type="entry name" value="GNAT FAMILY, PUTATIVE (AFU_ORTHOLOGUE AFUA_3G00765)-RELATED-RELATED"/>
    <property type="match status" value="1"/>
</dbReference>
<sequence length="172" mass="20224">MRYIETDRLVLRDWTEDDLEAFKDMNKDPKVMEYFPSTLTEQETEKFYRRIQDELAIEGYGLFAVETKQDRAFVGYIGLHEATFEADFTPCVEVGFRLRKEAWDYGYATEGAKACIDYGHELGIENIYSFTAAVNERSRRVMEKAGMQFVKQFDHPALEEGHHLRRHVLYRG</sequence>
<reference evidence="3" key="1">
    <citation type="submission" date="2016-10" db="EMBL/GenBank/DDBJ databases">
        <authorList>
            <person name="Varghese N."/>
            <person name="Submissions S."/>
        </authorList>
    </citation>
    <scope>NUCLEOTIDE SEQUENCE [LARGE SCALE GENOMIC DNA]</scope>
    <source>
        <strain evidence="3">DSM 4771</strain>
    </source>
</reference>
<organism evidence="2 3">
    <name type="scientific">Salimicrobium halophilum</name>
    <dbReference type="NCBI Taxonomy" id="86666"/>
    <lineage>
        <taxon>Bacteria</taxon>
        <taxon>Bacillati</taxon>
        <taxon>Bacillota</taxon>
        <taxon>Bacilli</taxon>
        <taxon>Bacillales</taxon>
        <taxon>Bacillaceae</taxon>
        <taxon>Salimicrobium</taxon>
    </lineage>
</organism>
<dbReference type="RefSeq" id="WP_093193510.1">
    <property type="nucleotide sequence ID" value="NZ_FNEV01000004.1"/>
</dbReference>
<dbReference type="PROSITE" id="PS51186">
    <property type="entry name" value="GNAT"/>
    <property type="match status" value="1"/>
</dbReference>
<dbReference type="InterPro" id="IPR000182">
    <property type="entry name" value="GNAT_dom"/>
</dbReference>
<dbReference type="Proteomes" id="UP000199225">
    <property type="component" value="Unassembled WGS sequence"/>
</dbReference>
<keyword evidence="3" id="KW-1185">Reference proteome</keyword>
<name>A0A1G8T9D0_9BACI</name>
<evidence type="ECO:0000259" key="1">
    <source>
        <dbReference type="PROSITE" id="PS51186"/>
    </source>
</evidence>
<dbReference type="InterPro" id="IPR016181">
    <property type="entry name" value="Acyl_CoA_acyltransferase"/>
</dbReference>
<evidence type="ECO:0000313" key="2">
    <source>
        <dbReference type="EMBL" id="SDJ38103.1"/>
    </source>
</evidence>
<evidence type="ECO:0000313" key="3">
    <source>
        <dbReference type="Proteomes" id="UP000199225"/>
    </source>
</evidence>
<gene>
    <name evidence="2" type="ORF">SAMN04490247_1776</name>
</gene>
<dbReference type="PANTHER" id="PTHR43792:SF1">
    <property type="entry name" value="N-ACETYLTRANSFERASE DOMAIN-CONTAINING PROTEIN"/>
    <property type="match status" value="1"/>
</dbReference>
<dbReference type="AlphaFoldDB" id="A0A1G8T9D0"/>
<dbReference type="GO" id="GO:0016747">
    <property type="term" value="F:acyltransferase activity, transferring groups other than amino-acyl groups"/>
    <property type="evidence" value="ECO:0007669"/>
    <property type="project" value="InterPro"/>
</dbReference>
<protein>
    <submittedName>
        <fullName evidence="2">Ribosomal-protein-alanine N-acetyltransferase</fullName>
    </submittedName>
</protein>
<dbReference type="Pfam" id="PF13302">
    <property type="entry name" value="Acetyltransf_3"/>
    <property type="match status" value="1"/>
</dbReference>
<accession>A0A1G8T9D0</accession>
<dbReference type="SUPFAM" id="SSF55729">
    <property type="entry name" value="Acyl-CoA N-acyltransferases (Nat)"/>
    <property type="match status" value="1"/>
</dbReference>
<dbReference type="InterPro" id="IPR051531">
    <property type="entry name" value="N-acetyltransferase"/>
</dbReference>
<proteinExistence type="predicted"/>
<feature type="domain" description="N-acetyltransferase" evidence="1">
    <location>
        <begin position="9"/>
        <end position="165"/>
    </location>
</feature>
<dbReference type="OrthoDB" id="9798081at2"/>